<keyword evidence="4 6" id="KW-1133">Transmembrane helix</keyword>
<dbReference type="Proteomes" id="UP000057158">
    <property type="component" value="Chromosome"/>
</dbReference>
<feature type="transmembrane region" description="Helical" evidence="6">
    <location>
        <begin position="224"/>
        <end position="245"/>
    </location>
</feature>
<dbReference type="InterPro" id="IPR005226">
    <property type="entry name" value="UPF0014_fam"/>
</dbReference>
<dbReference type="EMBL" id="CP010802">
    <property type="protein sequence ID" value="ALC15993.1"/>
    <property type="molecule type" value="Genomic_DNA"/>
</dbReference>
<feature type="transmembrane region" description="Helical" evidence="6">
    <location>
        <begin position="184"/>
        <end position="204"/>
    </location>
</feature>
<dbReference type="PATRIC" id="fig|1603606.3.peg.1325"/>
<dbReference type="GO" id="GO:0005886">
    <property type="term" value="C:plasma membrane"/>
    <property type="evidence" value="ECO:0007669"/>
    <property type="project" value="TreeGrafter"/>
</dbReference>
<evidence type="ECO:0000256" key="3">
    <source>
        <dbReference type="ARBA" id="ARBA00022692"/>
    </source>
</evidence>
<dbReference type="AlphaFoldDB" id="A0A0M3QFF8"/>
<dbReference type="PANTHER" id="PTHR30028:SF0">
    <property type="entry name" value="PROTEIN ALUMINUM SENSITIVE 3"/>
    <property type="match status" value="1"/>
</dbReference>
<feature type="transmembrane region" description="Helical" evidence="6">
    <location>
        <begin position="40"/>
        <end position="61"/>
    </location>
</feature>
<comment type="subcellular location">
    <subcellularLocation>
        <location evidence="1">Membrane</location>
        <topology evidence="1">Multi-pass membrane protein</topology>
    </subcellularLocation>
</comment>
<dbReference type="STRING" id="1603606.DSOUD_1212"/>
<keyword evidence="8" id="KW-1185">Reference proteome</keyword>
<evidence type="ECO:0000256" key="1">
    <source>
        <dbReference type="ARBA" id="ARBA00004141"/>
    </source>
</evidence>
<organism evidence="7 8">
    <name type="scientific">Desulfuromonas soudanensis</name>
    <dbReference type="NCBI Taxonomy" id="1603606"/>
    <lineage>
        <taxon>Bacteria</taxon>
        <taxon>Pseudomonadati</taxon>
        <taxon>Thermodesulfobacteriota</taxon>
        <taxon>Desulfuromonadia</taxon>
        <taxon>Desulfuromonadales</taxon>
        <taxon>Desulfuromonadaceae</taxon>
        <taxon>Desulfuromonas</taxon>
    </lineage>
</organism>
<evidence type="ECO:0000256" key="4">
    <source>
        <dbReference type="ARBA" id="ARBA00022989"/>
    </source>
</evidence>
<feature type="transmembrane region" description="Helical" evidence="6">
    <location>
        <begin position="67"/>
        <end position="86"/>
    </location>
</feature>
<keyword evidence="5 6" id="KW-0472">Membrane</keyword>
<dbReference type="RefSeq" id="WP_053550147.1">
    <property type="nucleotide sequence ID" value="NZ_CP010802.1"/>
</dbReference>
<name>A0A0M3QFF8_9BACT</name>
<evidence type="ECO:0000256" key="6">
    <source>
        <dbReference type="SAM" id="Phobius"/>
    </source>
</evidence>
<proteinExistence type="inferred from homology"/>
<reference evidence="7 8" key="1">
    <citation type="submission" date="2015-07" db="EMBL/GenBank/DDBJ databases">
        <title>Isolation and Genomic Characterization of a Novel Halophilic Metal-Reducing Deltaproteobacterium from the Deep Subsurface.</title>
        <authorList>
            <person name="Badalamenti J.P."/>
            <person name="Summers Z.M."/>
            <person name="Gralnick J.A."/>
            <person name="Bond D.R."/>
        </authorList>
    </citation>
    <scope>NUCLEOTIDE SEQUENCE [LARGE SCALE GENOMIC DNA]</scope>
    <source>
        <strain evidence="7 8">WTL</strain>
    </source>
</reference>
<dbReference type="KEGG" id="des:DSOUD_1212"/>
<feature type="transmembrane region" description="Helical" evidence="6">
    <location>
        <begin position="98"/>
        <end position="121"/>
    </location>
</feature>
<evidence type="ECO:0000256" key="5">
    <source>
        <dbReference type="ARBA" id="ARBA00023136"/>
    </source>
</evidence>
<evidence type="ECO:0000313" key="7">
    <source>
        <dbReference type="EMBL" id="ALC15993.1"/>
    </source>
</evidence>
<dbReference type="Pfam" id="PF03649">
    <property type="entry name" value="UPF0014"/>
    <property type="match status" value="1"/>
</dbReference>
<protein>
    <submittedName>
        <fullName evidence="7">ABC transporter permease</fullName>
    </submittedName>
</protein>
<keyword evidence="3 6" id="KW-0812">Transmembrane</keyword>
<evidence type="ECO:0000256" key="2">
    <source>
        <dbReference type="ARBA" id="ARBA00005268"/>
    </source>
</evidence>
<comment type="similarity">
    <text evidence="2">Belongs to the UPF0014 family.</text>
</comment>
<evidence type="ECO:0000313" key="8">
    <source>
        <dbReference type="Proteomes" id="UP000057158"/>
    </source>
</evidence>
<accession>A0A0M3QFF8</accession>
<sequence length="264" mass="28332">MAVKAIIDLSYADLAVVYGAILLVIALARWKGIGQEKEMLVASLRMVVQLLAVGYLLHLVFALSTPAPVLLILLVMGAFAVQGVAARVRLKMPRFHRVVGLSILFGCGGATFFFCTVIIGLDPWYDPRYLIPLAGMIIGNSMTGASLAAERLASEMKERRGEIETALSLGATSRLAAREAVRSAFRAALIPSINSMAAMGIVFLPGMMTGQILSGTEPVVAVKYQIAIMCVITVSVAVTSLLILVQGYRAYFTAAHQLRDWEGT</sequence>
<gene>
    <name evidence="7" type="ORF">DSOUD_1212</name>
</gene>
<feature type="transmembrane region" description="Helical" evidence="6">
    <location>
        <begin position="127"/>
        <end position="149"/>
    </location>
</feature>
<dbReference type="PANTHER" id="PTHR30028">
    <property type="entry name" value="UPF0014 INNER MEMBRANE PROTEIN YBBM-RELATED"/>
    <property type="match status" value="1"/>
</dbReference>
<feature type="transmembrane region" description="Helical" evidence="6">
    <location>
        <begin position="6"/>
        <end position="28"/>
    </location>
</feature>
<dbReference type="OrthoDB" id="9791807at2"/>